<organism evidence="2 3">
    <name type="scientific">Candidatus Accumulibacter phosphatis</name>
    <dbReference type="NCBI Taxonomy" id="327160"/>
    <lineage>
        <taxon>Bacteria</taxon>
        <taxon>Pseudomonadati</taxon>
        <taxon>Pseudomonadota</taxon>
        <taxon>Betaproteobacteria</taxon>
        <taxon>Candidatus Accumulibacter</taxon>
    </lineage>
</organism>
<reference evidence="2 3" key="1">
    <citation type="submission" date="2014-02" db="EMBL/GenBank/DDBJ databases">
        <title>Expanding our view of genomic diversity in Candidatus Accumulibacter clades.</title>
        <authorList>
            <person name="Skennerton C.T."/>
            <person name="Barr J.J."/>
            <person name="Slater F.R."/>
            <person name="Bond P.L."/>
            <person name="Tyson G.W."/>
        </authorList>
    </citation>
    <scope>NUCLEOTIDE SEQUENCE [LARGE SCALE GENOMIC DNA]</scope>
    <source>
        <strain evidence="3">BA-91</strain>
    </source>
</reference>
<gene>
    <name evidence="2" type="ORF">AW09_002369</name>
</gene>
<dbReference type="Proteomes" id="UP000020077">
    <property type="component" value="Unassembled WGS sequence"/>
</dbReference>
<dbReference type="AlphaFoldDB" id="A0A080M5V3"/>
<accession>A0A080M5V3</accession>
<sequence length="263" mass="27826">MTEPHQDFPSDPQLSRFYREYATDEPSSAADERILAAARAALAEPPANARRGAWWQRWRTPLALATTLLLTITLALLQERQPGGLPAEPSLQQEAAPARSAAPSHGVREQTGSAAAPEPARPAAPSPQPGETRARLARPSVSAGESDRPSKSDIVAEPGLAAAPPGKSLSAAVPAAPAVLDSAPSPAATIGDSQAARRIDSAPAAGRAAAPALAKTENGRSASVWLDEIRALRREGKTREAERQLQEFRRANPDYPLPEDFRQ</sequence>
<evidence type="ECO:0000256" key="1">
    <source>
        <dbReference type="SAM" id="MobiDB-lite"/>
    </source>
</evidence>
<protein>
    <submittedName>
        <fullName evidence="2">Uncharacterized protein</fullName>
    </submittedName>
</protein>
<evidence type="ECO:0000313" key="3">
    <source>
        <dbReference type="Proteomes" id="UP000020077"/>
    </source>
</evidence>
<feature type="compositionally biased region" description="Pro residues" evidence="1">
    <location>
        <begin position="119"/>
        <end position="128"/>
    </location>
</feature>
<feature type="region of interest" description="Disordered" evidence="1">
    <location>
        <begin position="82"/>
        <end position="173"/>
    </location>
</feature>
<feature type="compositionally biased region" description="Basic and acidic residues" evidence="1">
    <location>
        <begin position="235"/>
        <end position="252"/>
    </location>
</feature>
<feature type="region of interest" description="Disordered" evidence="1">
    <location>
        <begin position="188"/>
        <end position="220"/>
    </location>
</feature>
<comment type="caution">
    <text evidence="2">The sequence shown here is derived from an EMBL/GenBank/DDBJ whole genome shotgun (WGS) entry which is preliminary data.</text>
</comment>
<evidence type="ECO:0000313" key="2">
    <source>
        <dbReference type="EMBL" id="KFB72439.1"/>
    </source>
</evidence>
<feature type="region of interest" description="Disordered" evidence="1">
    <location>
        <begin position="235"/>
        <end position="263"/>
    </location>
</feature>
<dbReference type="EMBL" id="JDVG02000388">
    <property type="protein sequence ID" value="KFB72439.1"/>
    <property type="molecule type" value="Genomic_DNA"/>
</dbReference>
<proteinExistence type="predicted"/>
<feature type="compositionally biased region" description="Low complexity" evidence="1">
    <location>
        <begin position="202"/>
        <end position="214"/>
    </location>
</feature>
<name>A0A080M5V3_9PROT</name>